<feature type="transmembrane region" description="Helical" evidence="8">
    <location>
        <begin position="466"/>
        <end position="490"/>
    </location>
</feature>
<comment type="subcellular location">
    <subcellularLocation>
        <location evidence="1">Cell membrane</location>
        <topology evidence="1">Multi-pass membrane protein</topology>
    </subcellularLocation>
</comment>
<comment type="similarity">
    <text evidence="2">Belongs to the major facilitator superfamily. EmrB family.</text>
</comment>
<feature type="transmembrane region" description="Helical" evidence="8">
    <location>
        <begin position="139"/>
        <end position="163"/>
    </location>
</feature>
<organism evidence="10 11">
    <name type="scientific">Marinomonas spartinae</name>
    <dbReference type="NCBI Taxonomy" id="1792290"/>
    <lineage>
        <taxon>Bacteria</taxon>
        <taxon>Pseudomonadati</taxon>
        <taxon>Pseudomonadota</taxon>
        <taxon>Gammaproteobacteria</taxon>
        <taxon>Oceanospirillales</taxon>
        <taxon>Oceanospirillaceae</taxon>
        <taxon>Marinomonas</taxon>
    </lineage>
</organism>
<dbReference type="PROSITE" id="PS50850">
    <property type="entry name" value="MFS"/>
    <property type="match status" value="1"/>
</dbReference>
<dbReference type="InterPro" id="IPR011701">
    <property type="entry name" value="MFS"/>
</dbReference>
<dbReference type="PANTHER" id="PTHR42718:SF9">
    <property type="entry name" value="MAJOR FACILITATOR SUPERFAMILY MULTIDRUG TRANSPORTER MFSC"/>
    <property type="match status" value="1"/>
</dbReference>
<proteinExistence type="inferred from homology"/>
<dbReference type="PANTHER" id="PTHR42718">
    <property type="entry name" value="MAJOR FACILITATOR SUPERFAMILY MULTIDRUG TRANSPORTER MFSC"/>
    <property type="match status" value="1"/>
</dbReference>
<feature type="transmembrane region" description="Helical" evidence="8">
    <location>
        <begin position="53"/>
        <end position="72"/>
    </location>
</feature>
<feature type="domain" description="Major facilitator superfamily (MFS) profile" evidence="9">
    <location>
        <begin position="15"/>
        <end position="493"/>
    </location>
</feature>
<feature type="transmembrane region" description="Helical" evidence="8">
    <location>
        <begin position="232"/>
        <end position="250"/>
    </location>
</feature>
<evidence type="ECO:0000313" key="11">
    <source>
        <dbReference type="Proteomes" id="UP000092544"/>
    </source>
</evidence>
<dbReference type="NCBIfam" id="TIGR00711">
    <property type="entry name" value="efflux_EmrB"/>
    <property type="match status" value="1"/>
</dbReference>
<evidence type="ECO:0000256" key="5">
    <source>
        <dbReference type="ARBA" id="ARBA00022692"/>
    </source>
</evidence>
<keyword evidence="5 8" id="KW-0812">Transmembrane</keyword>
<feature type="transmembrane region" description="Helical" evidence="8">
    <location>
        <begin position="169"/>
        <end position="189"/>
    </location>
</feature>
<dbReference type="InterPro" id="IPR020846">
    <property type="entry name" value="MFS_dom"/>
</dbReference>
<keyword evidence="4" id="KW-1003">Cell membrane</keyword>
<feature type="transmembrane region" description="Helical" evidence="8">
    <location>
        <begin position="303"/>
        <end position="323"/>
    </location>
</feature>
<feature type="transmembrane region" description="Helical" evidence="8">
    <location>
        <begin position="79"/>
        <end position="100"/>
    </location>
</feature>
<dbReference type="EMBL" id="FLOB01000002">
    <property type="protein sequence ID" value="SBS27417.1"/>
    <property type="molecule type" value="Genomic_DNA"/>
</dbReference>
<evidence type="ECO:0000313" key="10">
    <source>
        <dbReference type="EMBL" id="SBS27417.1"/>
    </source>
</evidence>
<dbReference type="AlphaFoldDB" id="A0A1A8T6R0"/>
<evidence type="ECO:0000259" key="9">
    <source>
        <dbReference type="PROSITE" id="PS50850"/>
    </source>
</evidence>
<feature type="transmembrane region" description="Helical" evidence="8">
    <location>
        <begin position="335"/>
        <end position="352"/>
    </location>
</feature>
<dbReference type="Gene3D" id="1.20.1720.10">
    <property type="entry name" value="Multidrug resistance protein D"/>
    <property type="match status" value="1"/>
</dbReference>
<keyword evidence="11" id="KW-1185">Reference proteome</keyword>
<keyword evidence="6 8" id="KW-1133">Transmembrane helix</keyword>
<evidence type="ECO:0000256" key="6">
    <source>
        <dbReference type="ARBA" id="ARBA00022989"/>
    </source>
</evidence>
<evidence type="ECO:0000256" key="3">
    <source>
        <dbReference type="ARBA" id="ARBA00022448"/>
    </source>
</evidence>
<dbReference type="Pfam" id="PF07690">
    <property type="entry name" value="MFS_1"/>
    <property type="match status" value="1"/>
</dbReference>
<protein>
    <submittedName>
        <fullName evidence="10">Multidrug export protein EmrB</fullName>
    </submittedName>
</protein>
<evidence type="ECO:0000256" key="8">
    <source>
        <dbReference type="SAM" id="Phobius"/>
    </source>
</evidence>
<dbReference type="CDD" id="cd17503">
    <property type="entry name" value="MFS_LmrB_MDR_like"/>
    <property type="match status" value="1"/>
</dbReference>
<name>A0A1A8T6R0_9GAMM</name>
<dbReference type="GO" id="GO:0005886">
    <property type="term" value="C:plasma membrane"/>
    <property type="evidence" value="ECO:0007669"/>
    <property type="project" value="UniProtKB-SubCell"/>
</dbReference>
<feature type="transmembrane region" description="Helical" evidence="8">
    <location>
        <begin position="106"/>
        <end position="127"/>
    </location>
</feature>
<dbReference type="RefSeq" id="WP_067013082.1">
    <property type="nucleotide sequence ID" value="NZ_FLOB01000002.1"/>
</dbReference>
<feature type="transmembrane region" description="Helical" evidence="8">
    <location>
        <begin position="400"/>
        <end position="421"/>
    </location>
</feature>
<accession>A0A1A8T6R0</accession>
<feature type="transmembrane region" description="Helical" evidence="8">
    <location>
        <begin position="12"/>
        <end position="33"/>
    </location>
</feature>
<dbReference type="SUPFAM" id="SSF103473">
    <property type="entry name" value="MFS general substrate transporter"/>
    <property type="match status" value="1"/>
</dbReference>
<feature type="transmembrane region" description="Helical" evidence="8">
    <location>
        <begin position="270"/>
        <end position="291"/>
    </location>
</feature>
<feature type="transmembrane region" description="Helical" evidence="8">
    <location>
        <begin position="358"/>
        <end position="379"/>
    </location>
</feature>
<dbReference type="STRING" id="1792290.MSP8886_00842"/>
<keyword evidence="7 8" id="KW-0472">Membrane</keyword>
<dbReference type="Gene3D" id="1.20.1250.20">
    <property type="entry name" value="MFS general substrate transporter like domains"/>
    <property type="match status" value="1"/>
</dbReference>
<reference evidence="10 11" key="1">
    <citation type="submission" date="2016-06" db="EMBL/GenBank/DDBJ databases">
        <authorList>
            <person name="Kjaerup R.B."/>
            <person name="Dalgaard T.S."/>
            <person name="Juul-Madsen H.R."/>
        </authorList>
    </citation>
    <scope>NUCLEOTIDE SEQUENCE [LARGE SCALE GENOMIC DNA]</scope>
    <source>
        <strain evidence="10 11">CECT 8886</strain>
    </source>
</reference>
<feature type="transmembrane region" description="Helical" evidence="8">
    <location>
        <begin position="201"/>
        <end position="220"/>
    </location>
</feature>
<sequence>MSQQEGFRPANMALCVFAIALGVFMQVLDTTIANVALPTISGNMGVSFTQGTWVITSFTVCNAIGLPITSWLSRRFGEVQFYIAALFCFIATSFMCGISQNMAEIVFFRALQGLSAAPLFPMSQVLLMSIFPRAKRGMALALIGMVAVVGPIVGPILGGWLTYNYSWPWIFFINIPVGIFSIVVILSQFKNRPQEKTKPKLDMVGLVSMALGVGALQIVLDKGNDLDWFANNWIIAGSVFAAIMLIFMVIWELTDEHPVINLRLFANRNFCVGTILLTLGYGGFFSINLILPQWLQTQMGYTALWAGLAAAPMGVLPLLLSPILGKLGHRLDMRWLAASSFVVIGISCYWRAHFNLDVNFATVALVQLFMGLGIGLFFMPTTTILMSDLNGHEIADGASLSSFIRTLGASFSSSLTAWIWARNSSLHHSLLSENISQYNPLVSQQLQHPTVESLLQFNQSVTSQGLMLSTIDLFAMLTVLFLVLTPFVFFTKKAASDDSSSVSGGH</sequence>
<evidence type="ECO:0000256" key="2">
    <source>
        <dbReference type="ARBA" id="ARBA00008537"/>
    </source>
</evidence>
<dbReference type="PRINTS" id="PR01036">
    <property type="entry name" value="TCRTETB"/>
</dbReference>
<dbReference type="InterPro" id="IPR004638">
    <property type="entry name" value="EmrB-like"/>
</dbReference>
<keyword evidence="3" id="KW-0813">Transport</keyword>
<dbReference type="InterPro" id="IPR036259">
    <property type="entry name" value="MFS_trans_sf"/>
</dbReference>
<evidence type="ECO:0000256" key="7">
    <source>
        <dbReference type="ARBA" id="ARBA00023136"/>
    </source>
</evidence>
<dbReference type="GO" id="GO:0022857">
    <property type="term" value="F:transmembrane transporter activity"/>
    <property type="evidence" value="ECO:0007669"/>
    <property type="project" value="InterPro"/>
</dbReference>
<evidence type="ECO:0000256" key="1">
    <source>
        <dbReference type="ARBA" id="ARBA00004651"/>
    </source>
</evidence>
<dbReference type="Proteomes" id="UP000092544">
    <property type="component" value="Unassembled WGS sequence"/>
</dbReference>
<evidence type="ECO:0000256" key="4">
    <source>
        <dbReference type="ARBA" id="ARBA00022475"/>
    </source>
</evidence>
<dbReference type="OrthoDB" id="9812221at2"/>
<gene>
    <name evidence="10" type="primary">emrB_2</name>
    <name evidence="10" type="ORF">MSP8886_00842</name>
</gene>